<name>A0A1H5MST1_9MICO</name>
<sequence>MTVSRTFCIGTKGTGPGQGIWRYQHRLGSPWGDRSPDLLVEAPASHFLAFHPSAERLYAVAEGTDGSVASFDVNADCMLRPTATVATGGAAPCHLLVHPFGQWLYAANYGNGVLTAIPLDEAGDVTEDVLTYHHSGSGPHPKRQQGSHAHFTAISQDGAWLIVTDLGTDQLRAYPLDQGRPIDDPVLTALPPGCGPRHLVVSPGFLYVAGELSGEIVTLAWDEQQGQGQVVDRCAASTREGDHFLSHIERHHDHLVVGVRGSNTLSTLRIRSDATPELVQEVATAAWPRHLAVAEGAVIVAGEGADVLAVHPLTEAGAGEVSAEVAVPGPMCVLPL</sequence>
<gene>
    <name evidence="2" type="ORF">SAMN04488554_3605</name>
</gene>
<proteinExistence type="inferred from homology"/>
<organism evidence="2 3">
    <name type="scientific">Ruania alba</name>
    <dbReference type="NCBI Taxonomy" id="648782"/>
    <lineage>
        <taxon>Bacteria</taxon>
        <taxon>Bacillati</taxon>
        <taxon>Actinomycetota</taxon>
        <taxon>Actinomycetes</taxon>
        <taxon>Micrococcales</taxon>
        <taxon>Ruaniaceae</taxon>
        <taxon>Ruania</taxon>
    </lineage>
</organism>
<accession>A0A1H5MST1</accession>
<dbReference type="STRING" id="648782.SAMN04488554_3605"/>
<dbReference type="AlphaFoldDB" id="A0A1H5MST1"/>
<dbReference type="EMBL" id="FNTX01000002">
    <property type="protein sequence ID" value="SEE92230.1"/>
    <property type="molecule type" value="Genomic_DNA"/>
</dbReference>
<comment type="similarity">
    <text evidence="1">Belongs to the cycloisomerase 2 family.</text>
</comment>
<dbReference type="Gene3D" id="2.130.10.10">
    <property type="entry name" value="YVTN repeat-like/Quinoprotein amine dehydrogenase"/>
    <property type="match status" value="1"/>
</dbReference>
<dbReference type="PANTHER" id="PTHR30344">
    <property type="entry name" value="6-PHOSPHOGLUCONOLACTONASE-RELATED"/>
    <property type="match status" value="1"/>
</dbReference>
<keyword evidence="3" id="KW-1185">Reference proteome</keyword>
<evidence type="ECO:0000256" key="1">
    <source>
        <dbReference type="ARBA" id="ARBA00005564"/>
    </source>
</evidence>
<dbReference type="OrthoDB" id="9790815at2"/>
<dbReference type="Pfam" id="PF10282">
    <property type="entry name" value="Lactonase"/>
    <property type="match status" value="1"/>
</dbReference>
<dbReference type="PANTHER" id="PTHR30344:SF1">
    <property type="entry name" value="6-PHOSPHOGLUCONOLACTONASE"/>
    <property type="match status" value="1"/>
</dbReference>
<dbReference type="InterPro" id="IPR019405">
    <property type="entry name" value="Lactonase_7-beta_prop"/>
</dbReference>
<dbReference type="Proteomes" id="UP000199220">
    <property type="component" value="Unassembled WGS sequence"/>
</dbReference>
<dbReference type="GO" id="GO:0016853">
    <property type="term" value="F:isomerase activity"/>
    <property type="evidence" value="ECO:0007669"/>
    <property type="project" value="UniProtKB-KW"/>
</dbReference>
<keyword evidence="2" id="KW-0413">Isomerase</keyword>
<reference evidence="3" key="1">
    <citation type="submission" date="2016-10" db="EMBL/GenBank/DDBJ databases">
        <authorList>
            <person name="Varghese N."/>
            <person name="Submissions S."/>
        </authorList>
    </citation>
    <scope>NUCLEOTIDE SEQUENCE [LARGE SCALE GENOMIC DNA]</scope>
    <source>
        <strain evidence="3">DSM 21368</strain>
    </source>
</reference>
<protein>
    <submittedName>
        <fullName evidence="2">6-phosphogluconolactonase, cycloisomerase 2 family</fullName>
    </submittedName>
</protein>
<evidence type="ECO:0000313" key="3">
    <source>
        <dbReference type="Proteomes" id="UP000199220"/>
    </source>
</evidence>
<evidence type="ECO:0000313" key="2">
    <source>
        <dbReference type="EMBL" id="SEE92230.1"/>
    </source>
</evidence>
<dbReference type="GO" id="GO:0017057">
    <property type="term" value="F:6-phosphogluconolactonase activity"/>
    <property type="evidence" value="ECO:0007669"/>
    <property type="project" value="TreeGrafter"/>
</dbReference>
<dbReference type="RefSeq" id="WP_089774370.1">
    <property type="nucleotide sequence ID" value="NZ_FNTX01000002.1"/>
</dbReference>
<dbReference type="InterPro" id="IPR011048">
    <property type="entry name" value="Haem_d1_sf"/>
</dbReference>
<dbReference type="SUPFAM" id="SSF51004">
    <property type="entry name" value="C-terminal (heme d1) domain of cytochrome cd1-nitrite reductase"/>
    <property type="match status" value="1"/>
</dbReference>
<dbReference type="InterPro" id="IPR050282">
    <property type="entry name" value="Cycloisomerase_2"/>
</dbReference>
<dbReference type="InterPro" id="IPR015943">
    <property type="entry name" value="WD40/YVTN_repeat-like_dom_sf"/>
</dbReference>